<comment type="caution">
    <text evidence="1">The sequence shown here is derived from an EMBL/GenBank/DDBJ whole genome shotgun (WGS) entry which is preliminary data.</text>
</comment>
<sequence length="334" mass="39563">MKWTAKYDFFDLYKVKVNGGSFNPGSAIRLTKIEIPYENTIILGGSKDENSFDPTKTGDIAVLFASKDRGKNYQEIIIGEKDMDYMESKGDYTLIKAYTMDSVAVKHYKILLLNNKTFELQKVDEYVRPANLSDYYYSDFDGKYIVLENYGTFTIVNLLNRKEEYKIPTNKIGDYFFYTGNGRIVYKKDNEIREYNAITQEDKLLNKLKNKYDYFFYIDNQLTLQNKIFDDGDKFQYDIYDINENPLYTKTPENKYFYRYKNFVCDYRKLGAKPEIHYSYDYGKTWKVHHVTDFTILQNVFGFYKDEFLVTEGIFWHFDSPESGGRVMVGEFVK</sequence>
<evidence type="ECO:0000313" key="1">
    <source>
        <dbReference type="EMBL" id="MCX8531393.1"/>
    </source>
</evidence>
<accession>A0ABT3XZT9</accession>
<protein>
    <submittedName>
        <fullName evidence="1">Uncharacterized protein</fullName>
    </submittedName>
</protein>
<dbReference type="RefSeq" id="WP_267280033.1">
    <property type="nucleotide sequence ID" value="NZ_JAOVZV010000001.1"/>
</dbReference>
<gene>
    <name evidence="1" type="ORF">OEA66_03380</name>
</gene>
<dbReference type="EMBL" id="JAOVZV010000001">
    <property type="protein sequence ID" value="MCX8531393.1"/>
    <property type="molecule type" value="Genomic_DNA"/>
</dbReference>
<name>A0ABT3XZT9_9FLAO</name>
<evidence type="ECO:0000313" key="2">
    <source>
        <dbReference type="Proteomes" id="UP001070176"/>
    </source>
</evidence>
<organism evidence="1 2">
    <name type="scientific">Chryseobacterium luquanense</name>
    <dbReference type="NCBI Taxonomy" id="2983766"/>
    <lineage>
        <taxon>Bacteria</taxon>
        <taxon>Pseudomonadati</taxon>
        <taxon>Bacteroidota</taxon>
        <taxon>Flavobacteriia</taxon>
        <taxon>Flavobacteriales</taxon>
        <taxon>Weeksellaceae</taxon>
        <taxon>Chryseobacterium group</taxon>
        <taxon>Chryseobacterium</taxon>
    </lineage>
</organism>
<reference evidence="1" key="1">
    <citation type="submission" date="2022-10" db="EMBL/GenBank/DDBJ databases">
        <title>Chryseobacterium sp. nov., a novel bacterial species.</title>
        <authorList>
            <person name="Cao Y."/>
        </authorList>
    </citation>
    <scope>NUCLEOTIDE SEQUENCE</scope>
    <source>
        <strain evidence="1">KC 927</strain>
    </source>
</reference>
<keyword evidence="2" id="KW-1185">Reference proteome</keyword>
<proteinExistence type="predicted"/>
<dbReference type="Proteomes" id="UP001070176">
    <property type="component" value="Unassembled WGS sequence"/>
</dbReference>